<evidence type="ECO:0000256" key="3">
    <source>
        <dbReference type="ARBA" id="ARBA00022448"/>
    </source>
</evidence>
<dbReference type="Proteomes" id="UP000032120">
    <property type="component" value="Unassembled WGS sequence"/>
</dbReference>
<keyword evidence="5 8" id="KW-0812">Transmembrane</keyword>
<feature type="transmembrane region" description="Helical" evidence="8">
    <location>
        <begin position="12"/>
        <end position="36"/>
    </location>
</feature>
<keyword evidence="3 8" id="KW-0813">Transport</keyword>
<organism evidence="9 10">
    <name type="scientific">Leucobacter komagatae</name>
    <dbReference type="NCBI Taxonomy" id="55969"/>
    <lineage>
        <taxon>Bacteria</taxon>
        <taxon>Bacillati</taxon>
        <taxon>Actinomycetota</taxon>
        <taxon>Actinomycetes</taxon>
        <taxon>Micrococcales</taxon>
        <taxon>Microbacteriaceae</taxon>
        <taxon>Leucobacter</taxon>
    </lineage>
</organism>
<dbReference type="InterPro" id="IPR003804">
    <property type="entry name" value="Lactate_perm"/>
</dbReference>
<evidence type="ECO:0000313" key="10">
    <source>
        <dbReference type="Proteomes" id="UP000032120"/>
    </source>
</evidence>
<evidence type="ECO:0000256" key="7">
    <source>
        <dbReference type="ARBA" id="ARBA00023136"/>
    </source>
</evidence>
<feature type="transmembrane region" description="Helical" evidence="8">
    <location>
        <begin position="392"/>
        <end position="411"/>
    </location>
</feature>
<comment type="caution">
    <text evidence="9">The sequence shown here is derived from an EMBL/GenBank/DDBJ whole genome shotgun (WGS) entry which is preliminary data.</text>
</comment>
<keyword evidence="4 8" id="KW-1003">Cell membrane</keyword>
<feature type="transmembrane region" description="Helical" evidence="8">
    <location>
        <begin position="455"/>
        <end position="480"/>
    </location>
</feature>
<dbReference type="PANTHER" id="PTHR30003">
    <property type="entry name" value="L-LACTATE PERMEASE"/>
    <property type="match status" value="1"/>
</dbReference>
<feature type="transmembrane region" description="Helical" evidence="8">
    <location>
        <begin position="227"/>
        <end position="247"/>
    </location>
</feature>
<dbReference type="GO" id="GO:0005886">
    <property type="term" value="C:plasma membrane"/>
    <property type="evidence" value="ECO:0007669"/>
    <property type="project" value="UniProtKB-SubCell"/>
</dbReference>
<protein>
    <recommendedName>
        <fullName evidence="8">L-lactate permease</fullName>
    </recommendedName>
</protein>
<sequence>MSTFVQITDPVWGSLALSAVVAALPLLVLFVLLGAFRVQAAKASLVAVALSIILAIFVWQMPVGQVFSATAAGAVYGMFPILWILINALWVYKLTVATPWFEALGRTIRSISDDLRILAVLIAFCFGALLEGLAGFGAPVAITAAMLIAAGLKPLKAGIVALLANTAPVAFGAMGSPIIALSGVTGLELSDLSSMVGRQTPFVALVVPLLLVFIVDGRRGLRQSWPIALVAGGTFGVAQFVTANYLTVELTDVISALATLLVVLLMLRVWQPKELIGVTSDAGAAAPDAPADGGGAGEGASIRTAHTGTISSAAAKGVDPAAAVGSARPPAREVWFAIVPYLVIIVVFSLAQLPGIKPWLTEFGGVTFAWPGLDVVDANGNPAASQTFRLDHIRAAGSLLLISGVITSLVYRMSFRAAARTYWETLKQLRWTILTVSTVLALSFVMNLSGQTASLGLALAATGGFFAVLSPVLGWIGVALTGSDTSSNSLFGALQVTAAQETGLSPVLMAATNSSAGVMGKMLSVQNLAVAAAAIDQHGSEPTLFRKLLGWSLLLLAFLTIVIVLQASVLSWMVP</sequence>
<keyword evidence="7 8" id="KW-0472">Membrane</keyword>
<keyword evidence="10" id="KW-1185">Reference proteome</keyword>
<name>A0A0D0H2R0_9MICO</name>
<dbReference type="AlphaFoldDB" id="A0A0D0H2R0"/>
<comment type="similarity">
    <text evidence="2 8">Belongs to the lactate permease family.</text>
</comment>
<dbReference type="GO" id="GO:0015295">
    <property type="term" value="F:solute:proton symporter activity"/>
    <property type="evidence" value="ECO:0007669"/>
    <property type="project" value="TreeGrafter"/>
</dbReference>
<evidence type="ECO:0000256" key="4">
    <source>
        <dbReference type="ARBA" id="ARBA00022475"/>
    </source>
</evidence>
<keyword evidence="6 8" id="KW-1133">Transmembrane helix</keyword>
<feature type="transmembrane region" description="Helical" evidence="8">
    <location>
        <begin position="113"/>
        <end position="130"/>
    </location>
</feature>
<feature type="transmembrane region" description="Helical" evidence="8">
    <location>
        <begin position="43"/>
        <end position="61"/>
    </location>
</feature>
<dbReference type="Pfam" id="PF02652">
    <property type="entry name" value="Lactate_perm"/>
    <property type="match status" value="1"/>
</dbReference>
<dbReference type="RefSeq" id="WP_042545382.1">
    <property type="nucleotide sequence ID" value="NZ_JXSQ01000038.1"/>
</dbReference>
<feature type="transmembrane region" description="Helical" evidence="8">
    <location>
        <begin position="334"/>
        <end position="353"/>
    </location>
</feature>
<gene>
    <name evidence="9" type="ORF">SD72_15530</name>
</gene>
<comment type="subcellular location">
    <subcellularLocation>
        <location evidence="1 8">Cell membrane</location>
        <topology evidence="1 8">Multi-pass membrane protein</topology>
    </subcellularLocation>
</comment>
<feature type="transmembrane region" description="Helical" evidence="8">
    <location>
        <begin position="67"/>
        <end position="92"/>
    </location>
</feature>
<feature type="transmembrane region" description="Helical" evidence="8">
    <location>
        <begin position="136"/>
        <end position="152"/>
    </location>
</feature>
<evidence type="ECO:0000256" key="5">
    <source>
        <dbReference type="ARBA" id="ARBA00022692"/>
    </source>
</evidence>
<feature type="transmembrane region" description="Helical" evidence="8">
    <location>
        <begin position="159"/>
        <end position="184"/>
    </location>
</feature>
<comment type="function">
    <text evidence="8">Uptake of L-lactate across the membrane. Can also transport D-lactate and glycolate.</text>
</comment>
<dbReference type="OrthoDB" id="9761056at2"/>
<feature type="transmembrane region" description="Helical" evidence="8">
    <location>
        <begin position="431"/>
        <end position="449"/>
    </location>
</feature>
<dbReference type="GO" id="GO:0015129">
    <property type="term" value="F:lactate transmembrane transporter activity"/>
    <property type="evidence" value="ECO:0007669"/>
    <property type="project" value="UniProtKB-UniRule"/>
</dbReference>
<feature type="transmembrane region" description="Helical" evidence="8">
    <location>
        <begin position="196"/>
        <end position="215"/>
    </location>
</feature>
<dbReference type="NCBIfam" id="TIGR00795">
    <property type="entry name" value="lctP"/>
    <property type="match status" value="1"/>
</dbReference>
<evidence type="ECO:0000256" key="6">
    <source>
        <dbReference type="ARBA" id="ARBA00022989"/>
    </source>
</evidence>
<dbReference type="PANTHER" id="PTHR30003:SF0">
    <property type="entry name" value="GLYCOLATE PERMEASE GLCA-RELATED"/>
    <property type="match status" value="1"/>
</dbReference>
<reference evidence="9 10" key="1">
    <citation type="submission" date="2015-01" db="EMBL/GenBank/DDBJ databases">
        <title>Draft genome sequence of Leucobacter komagatae strain VKM ST2845.</title>
        <authorList>
            <person name="Karlyshev A.V."/>
            <person name="Kudryashova E.B."/>
        </authorList>
    </citation>
    <scope>NUCLEOTIDE SEQUENCE [LARGE SCALE GENOMIC DNA]</scope>
    <source>
        <strain evidence="9 10">VKM ST2845</strain>
    </source>
</reference>
<evidence type="ECO:0000256" key="1">
    <source>
        <dbReference type="ARBA" id="ARBA00004651"/>
    </source>
</evidence>
<proteinExistence type="inferred from homology"/>
<dbReference type="EMBL" id="JXSQ01000038">
    <property type="protein sequence ID" value="KIP51420.1"/>
    <property type="molecule type" value="Genomic_DNA"/>
</dbReference>
<evidence type="ECO:0000256" key="2">
    <source>
        <dbReference type="ARBA" id="ARBA00010100"/>
    </source>
</evidence>
<feature type="transmembrane region" description="Helical" evidence="8">
    <location>
        <begin position="253"/>
        <end position="270"/>
    </location>
</feature>
<evidence type="ECO:0000256" key="8">
    <source>
        <dbReference type="RuleBase" id="RU365092"/>
    </source>
</evidence>
<accession>A0A0D0H2R0</accession>
<evidence type="ECO:0000313" key="9">
    <source>
        <dbReference type="EMBL" id="KIP51420.1"/>
    </source>
</evidence>
<feature type="transmembrane region" description="Helical" evidence="8">
    <location>
        <begin position="548"/>
        <end position="574"/>
    </location>
</feature>